<dbReference type="AlphaFoldDB" id="A0A9Q0TGH8"/>
<evidence type="ECO:0000313" key="2">
    <source>
        <dbReference type="Proteomes" id="UP001151532"/>
    </source>
</evidence>
<dbReference type="EMBL" id="JAPFFK010000015">
    <property type="protein sequence ID" value="KAJ6711188.1"/>
    <property type="molecule type" value="Genomic_DNA"/>
</dbReference>
<proteinExistence type="predicted"/>
<comment type="caution">
    <text evidence="1">The sequence shown here is derived from an EMBL/GenBank/DDBJ whole genome shotgun (WGS) entry which is preliminary data.</text>
</comment>
<gene>
    <name evidence="1" type="ORF">OIU79_007603</name>
</gene>
<evidence type="ECO:0000313" key="1">
    <source>
        <dbReference type="EMBL" id="KAJ6711188.1"/>
    </source>
</evidence>
<sequence>MATRTYSQARSITETFAKPSSYHVF</sequence>
<reference evidence="1" key="2">
    <citation type="journal article" date="2023" name="Int. J. Mol. Sci.">
        <title>De Novo Assembly and Annotation of 11 Diverse Shrub Willow (Salix) Genomes Reveals Novel Gene Organization in Sex-Linked Regions.</title>
        <authorList>
            <person name="Hyden B."/>
            <person name="Feng K."/>
            <person name="Yates T.B."/>
            <person name="Jawdy S."/>
            <person name="Cereghino C."/>
            <person name="Smart L.B."/>
            <person name="Muchero W."/>
        </authorList>
    </citation>
    <scope>NUCLEOTIDE SEQUENCE</scope>
    <source>
        <tissue evidence="1">Shoot tip</tissue>
    </source>
</reference>
<organism evidence="1 2">
    <name type="scientific">Salix purpurea</name>
    <name type="common">Purple osier willow</name>
    <dbReference type="NCBI Taxonomy" id="77065"/>
    <lineage>
        <taxon>Eukaryota</taxon>
        <taxon>Viridiplantae</taxon>
        <taxon>Streptophyta</taxon>
        <taxon>Embryophyta</taxon>
        <taxon>Tracheophyta</taxon>
        <taxon>Spermatophyta</taxon>
        <taxon>Magnoliopsida</taxon>
        <taxon>eudicotyledons</taxon>
        <taxon>Gunneridae</taxon>
        <taxon>Pentapetalae</taxon>
        <taxon>rosids</taxon>
        <taxon>fabids</taxon>
        <taxon>Malpighiales</taxon>
        <taxon>Salicaceae</taxon>
        <taxon>Saliceae</taxon>
        <taxon>Salix</taxon>
    </lineage>
</organism>
<protein>
    <submittedName>
        <fullName evidence="1">Uncharacterized protein</fullName>
    </submittedName>
</protein>
<name>A0A9Q0TGH8_SALPP</name>
<keyword evidence="2" id="KW-1185">Reference proteome</keyword>
<dbReference type="Proteomes" id="UP001151532">
    <property type="component" value="Chromosome 1"/>
</dbReference>
<reference evidence="1" key="1">
    <citation type="submission" date="2022-11" db="EMBL/GenBank/DDBJ databases">
        <authorList>
            <person name="Hyden B.L."/>
            <person name="Feng K."/>
            <person name="Yates T."/>
            <person name="Jawdy S."/>
            <person name="Smart L.B."/>
            <person name="Muchero W."/>
        </authorList>
    </citation>
    <scope>NUCLEOTIDE SEQUENCE</scope>
    <source>
        <tissue evidence="1">Shoot tip</tissue>
    </source>
</reference>
<accession>A0A9Q0TGH8</accession>